<feature type="domain" description="Nudix hydrolase" evidence="4">
    <location>
        <begin position="2"/>
        <end position="135"/>
    </location>
</feature>
<dbReference type="InterPro" id="IPR015797">
    <property type="entry name" value="NUDIX_hydrolase-like_dom_sf"/>
</dbReference>
<dbReference type="CDD" id="cd04673">
    <property type="entry name" value="NUDIX_ADPRase"/>
    <property type="match status" value="1"/>
</dbReference>
<reference evidence="5 6" key="1">
    <citation type="submission" date="2016-10" db="EMBL/GenBank/DDBJ databases">
        <authorList>
            <person name="de Groot N.N."/>
        </authorList>
    </citation>
    <scope>NUCLEOTIDE SEQUENCE [LARGE SCALE GENOMIC DNA]</scope>
    <source>
        <strain evidence="5 6">CGMCC 1.8891</strain>
    </source>
</reference>
<gene>
    <name evidence="5" type="ORF">SAMN04488138_10365</name>
</gene>
<dbReference type="Gene3D" id="3.90.79.10">
    <property type="entry name" value="Nucleoside Triphosphate Pyrophosphohydrolase"/>
    <property type="match status" value="1"/>
</dbReference>
<dbReference type="RefSeq" id="WP_066607503.1">
    <property type="nucleotide sequence ID" value="NZ_FORY01000003.1"/>
</dbReference>
<evidence type="ECO:0000313" key="6">
    <source>
        <dbReference type="Proteomes" id="UP000183299"/>
    </source>
</evidence>
<dbReference type="GO" id="GO:0016787">
    <property type="term" value="F:hydrolase activity"/>
    <property type="evidence" value="ECO:0007669"/>
    <property type="project" value="UniProtKB-KW"/>
</dbReference>
<evidence type="ECO:0000256" key="1">
    <source>
        <dbReference type="ARBA" id="ARBA00001946"/>
    </source>
</evidence>
<proteinExistence type="inferred from homology"/>
<dbReference type="AlphaFoldDB" id="A0A1I3PSV8"/>
<dbReference type="OrthoDB" id="9761969at2"/>
<evidence type="ECO:0000256" key="2">
    <source>
        <dbReference type="ARBA" id="ARBA00022801"/>
    </source>
</evidence>
<dbReference type="GeneID" id="98664169"/>
<dbReference type="PANTHER" id="PTHR43736:SF1">
    <property type="entry name" value="DIHYDRONEOPTERIN TRIPHOSPHATE DIPHOSPHATASE"/>
    <property type="match status" value="1"/>
</dbReference>
<evidence type="ECO:0000259" key="4">
    <source>
        <dbReference type="PROSITE" id="PS51462"/>
    </source>
</evidence>
<dbReference type="EMBL" id="FORY01000003">
    <property type="protein sequence ID" value="SFJ24864.1"/>
    <property type="molecule type" value="Genomic_DNA"/>
</dbReference>
<evidence type="ECO:0000256" key="3">
    <source>
        <dbReference type="RuleBase" id="RU003476"/>
    </source>
</evidence>
<dbReference type="SUPFAM" id="SSF55811">
    <property type="entry name" value="Nudix"/>
    <property type="match status" value="1"/>
</dbReference>
<dbReference type="STRING" id="576117.SAMN04488138_10365"/>
<dbReference type="PROSITE" id="PS00893">
    <property type="entry name" value="NUDIX_BOX"/>
    <property type="match status" value="1"/>
</dbReference>
<comment type="similarity">
    <text evidence="3">Belongs to the Nudix hydrolase family.</text>
</comment>
<organism evidence="5 6">
    <name type="scientific">Celeribacter halophilus</name>
    <dbReference type="NCBI Taxonomy" id="576117"/>
    <lineage>
        <taxon>Bacteria</taxon>
        <taxon>Pseudomonadati</taxon>
        <taxon>Pseudomonadota</taxon>
        <taxon>Alphaproteobacteria</taxon>
        <taxon>Rhodobacterales</taxon>
        <taxon>Roseobacteraceae</taxon>
        <taxon>Celeribacter</taxon>
    </lineage>
</organism>
<keyword evidence="6" id="KW-1185">Reference proteome</keyword>
<comment type="cofactor">
    <cofactor evidence="1">
        <name>Mg(2+)</name>
        <dbReference type="ChEBI" id="CHEBI:18420"/>
    </cofactor>
</comment>
<dbReference type="PROSITE" id="PS51462">
    <property type="entry name" value="NUDIX"/>
    <property type="match status" value="1"/>
</dbReference>
<protein>
    <submittedName>
        <fullName evidence="5">Mutator mutT protein</fullName>
    </submittedName>
</protein>
<dbReference type="InterPro" id="IPR020084">
    <property type="entry name" value="NUDIX_hydrolase_CS"/>
</dbReference>
<name>A0A1I3PSV8_9RHOB</name>
<keyword evidence="2 3" id="KW-0378">Hydrolase</keyword>
<evidence type="ECO:0000313" key="5">
    <source>
        <dbReference type="EMBL" id="SFJ24864.1"/>
    </source>
</evidence>
<dbReference type="InterPro" id="IPR020476">
    <property type="entry name" value="Nudix_hydrolase"/>
</dbReference>
<sequence length="136" mass="14839">MIRRPKLAVLAVCEHDGKFLMVERGKAPARGTWGFPGGHVELGETLAEAAVRELAEETGVQATAGAVIDHVELILREGEEVTHHFLLMAVLCHYVSGEPVAADDAADVDWMSQQDLLTTTRVLSQDVLRVARKARD</sequence>
<dbReference type="PANTHER" id="PTHR43736">
    <property type="entry name" value="ADP-RIBOSE PYROPHOSPHATASE"/>
    <property type="match status" value="1"/>
</dbReference>
<dbReference type="Pfam" id="PF00293">
    <property type="entry name" value="NUDIX"/>
    <property type="match status" value="1"/>
</dbReference>
<dbReference type="Proteomes" id="UP000183299">
    <property type="component" value="Unassembled WGS sequence"/>
</dbReference>
<accession>A0A1I3PSV8</accession>
<dbReference type="PRINTS" id="PR00502">
    <property type="entry name" value="NUDIXFAMILY"/>
</dbReference>
<dbReference type="InterPro" id="IPR000086">
    <property type="entry name" value="NUDIX_hydrolase_dom"/>
</dbReference>